<reference evidence="1 2" key="1">
    <citation type="journal article" date="2019" name="Sci. Rep.">
        <title>Orb-weaving spider Araneus ventricosus genome elucidates the spidroin gene catalogue.</title>
        <authorList>
            <person name="Kono N."/>
            <person name="Nakamura H."/>
            <person name="Ohtoshi R."/>
            <person name="Moran D.A.P."/>
            <person name="Shinohara A."/>
            <person name="Yoshida Y."/>
            <person name="Fujiwara M."/>
            <person name="Mori M."/>
            <person name="Tomita M."/>
            <person name="Arakawa K."/>
        </authorList>
    </citation>
    <scope>NUCLEOTIDE SEQUENCE [LARGE SCALE GENOMIC DNA]</scope>
</reference>
<comment type="caution">
    <text evidence="1">The sequence shown here is derived from an EMBL/GenBank/DDBJ whole genome shotgun (WGS) entry which is preliminary data.</text>
</comment>
<dbReference type="AlphaFoldDB" id="A0A4Y2RU45"/>
<gene>
    <name evidence="1" type="ORF">AVEN_176140_1</name>
</gene>
<evidence type="ECO:0000313" key="1">
    <source>
        <dbReference type="EMBL" id="GBN79243.1"/>
    </source>
</evidence>
<dbReference type="Proteomes" id="UP000499080">
    <property type="component" value="Unassembled WGS sequence"/>
</dbReference>
<proteinExistence type="predicted"/>
<dbReference type="EMBL" id="BGPR01018467">
    <property type="protein sequence ID" value="GBN79243.1"/>
    <property type="molecule type" value="Genomic_DNA"/>
</dbReference>
<name>A0A4Y2RU45_ARAVE</name>
<feature type="non-terminal residue" evidence="1">
    <location>
        <position position="1"/>
    </location>
</feature>
<dbReference type="OrthoDB" id="411823at2759"/>
<organism evidence="1 2">
    <name type="scientific">Araneus ventricosus</name>
    <name type="common">Orbweaver spider</name>
    <name type="synonym">Epeira ventricosa</name>
    <dbReference type="NCBI Taxonomy" id="182803"/>
    <lineage>
        <taxon>Eukaryota</taxon>
        <taxon>Metazoa</taxon>
        <taxon>Ecdysozoa</taxon>
        <taxon>Arthropoda</taxon>
        <taxon>Chelicerata</taxon>
        <taxon>Arachnida</taxon>
        <taxon>Araneae</taxon>
        <taxon>Araneomorphae</taxon>
        <taxon>Entelegynae</taxon>
        <taxon>Araneoidea</taxon>
        <taxon>Araneidae</taxon>
        <taxon>Araneus</taxon>
    </lineage>
</organism>
<sequence length="156" mass="18300">RKPFIEFKWLFEERLLCRYLLVTAIEVRIITVPGRPIVHLSNGYHSSVTRQRTTLAKQATKEVTSPPPQAPKCHLKKYAYEPLFSMATRLRFRRHWESNFYYFLPKVTLTPLSWSGDHPLFCCWCHGPILSHLYRFRLYYPDICACGEKGDATSCS</sequence>
<protein>
    <submittedName>
        <fullName evidence="1">Uncharacterized protein</fullName>
    </submittedName>
</protein>
<keyword evidence="2" id="KW-1185">Reference proteome</keyword>
<evidence type="ECO:0000313" key="2">
    <source>
        <dbReference type="Proteomes" id="UP000499080"/>
    </source>
</evidence>
<accession>A0A4Y2RU45</accession>